<proteinExistence type="predicted"/>
<keyword evidence="2" id="KW-1185">Reference proteome</keyword>
<dbReference type="AlphaFoldDB" id="A0A1B0CX71"/>
<dbReference type="Proteomes" id="UP000092461">
    <property type="component" value="Unassembled WGS sequence"/>
</dbReference>
<dbReference type="EMBL" id="AJWK01033291">
    <property type="status" value="NOT_ANNOTATED_CDS"/>
    <property type="molecule type" value="Genomic_DNA"/>
</dbReference>
<dbReference type="EMBL" id="AJWK01033292">
    <property type="status" value="NOT_ANNOTATED_CDS"/>
    <property type="molecule type" value="Genomic_DNA"/>
</dbReference>
<evidence type="ECO:0000313" key="2">
    <source>
        <dbReference type="Proteomes" id="UP000092461"/>
    </source>
</evidence>
<organism evidence="1 2">
    <name type="scientific">Lutzomyia longipalpis</name>
    <name type="common">Sand fly</name>
    <dbReference type="NCBI Taxonomy" id="7200"/>
    <lineage>
        <taxon>Eukaryota</taxon>
        <taxon>Metazoa</taxon>
        <taxon>Ecdysozoa</taxon>
        <taxon>Arthropoda</taxon>
        <taxon>Hexapoda</taxon>
        <taxon>Insecta</taxon>
        <taxon>Pterygota</taxon>
        <taxon>Neoptera</taxon>
        <taxon>Endopterygota</taxon>
        <taxon>Diptera</taxon>
        <taxon>Nematocera</taxon>
        <taxon>Psychodoidea</taxon>
        <taxon>Psychodidae</taxon>
        <taxon>Lutzomyia</taxon>
        <taxon>Lutzomyia</taxon>
    </lineage>
</organism>
<evidence type="ECO:0000313" key="1">
    <source>
        <dbReference type="EnsemblMetazoa" id="LLOJ009607-PA"/>
    </source>
</evidence>
<reference evidence="1" key="1">
    <citation type="submission" date="2020-05" db="UniProtKB">
        <authorList>
            <consortium name="EnsemblMetazoa"/>
        </authorList>
    </citation>
    <scope>IDENTIFICATION</scope>
    <source>
        <strain evidence="1">Jacobina</strain>
    </source>
</reference>
<dbReference type="VEuPathDB" id="VectorBase:LLOJ009607"/>
<accession>A0A1B0CX71</accession>
<dbReference type="EnsemblMetazoa" id="LLOJ009607-RA">
    <property type="protein sequence ID" value="LLOJ009607-PA"/>
    <property type="gene ID" value="LLOJ009607"/>
</dbReference>
<protein>
    <submittedName>
        <fullName evidence="1">Uncharacterized protein</fullName>
    </submittedName>
</protein>
<name>A0A1B0CX71_LUTLO</name>
<sequence length="66" mass="7346">MQNVQTRETLLGQVHDESSFPGVQTVFVDFVSCASRSSGEWTTSETANKTPRINLLLQDPDSMVMK</sequence>